<proteinExistence type="predicted"/>
<evidence type="ECO:0000313" key="2">
    <source>
        <dbReference type="Proteomes" id="UP000465112"/>
    </source>
</evidence>
<accession>A0A6A5E9K0</accession>
<evidence type="ECO:0000313" key="1">
    <source>
        <dbReference type="EMBL" id="KAF1372724.1"/>
    </source>
</evidence>
<gene>
    <name evidence="1" type="ORF">PFLUV_G00250380</name>
</gene>
<dbReference type="Proteomes" id="UP000465112">
    <property type="component" value="Chromosome 22"/>
</dbReference>
<organism evidence="1 2">
    <name type="scientific">Perca fluviatilis</name>
    <name type="common">European perch</name>
    <dbReference type="NCBI Taxonomy" id="8168"/>
    <lineage>
        <taxon>Eukaryota</taxon>
        <taxon>Metazoa</taxon>
        <taxon>Chordata</taxon>
        <taxon>Craniata</taxon>
        <taxon>Vertebrata</taxon>
        <taxon>Euteleostomi</taxon>
        <taxon>Actinopterygii</taxon>
        <taxon>Neopterygii</taxon>
        <taxon>Teleostei</taxon>
        <taxon>Neoteleostei</taxon>
        <taxon>Acanthomorphata</taxon>
        <taxon>Eupercaria</taxon>
        <taxon>Perciformes</taxon>
        <taxon>Percoidei</taxon>
        <taxon>Percidae</taxon>
        <taxon>Percinae</taxon>
        <taxon>Perca</taxon>
    </lineage>
</organism>
<comment type="caution">
    <text evidence="1">The sequence shown here is derived from an EMBL/GenBank/DDBJ whole genome shotgun (WGS) entry which is preliminary data.</text>
</comment>
<protein>
    <recommendedName>
        <fullName evidence="3">VWFC domain-containing protein</fullName>
    </recommendedName>
</protein>
<evidence type="ECO:0008006" key="3">
    <source>
        <dbReference type="Google" id="ProtNLM"/>
    </source>
</evidence>
<keyword evidence="2" id="KW-1185">Reference proteome</keyword>
<name>A0A6A5E9K0_PERFL</name>
<dbReference type="AlphaFoldDB" id="A0A6A5E9K0"/>
<sequence>MGMLQQNGSCVPSEECGCIHLQHHASGQPPTPVTVPQGATVTIGCSTCLCHGGTFQCDIRECEVIISEWSEWTPCSPCVPFSFLQNSTSQAGVISSNNMVSIQRRFRACF</sequence>
<reference evidence="1 2" key="1">
    <citation type="submission" date="2019-06" db="EMBL/GenBank/DDBJ databases">
        <title>A chromosome-scale genome assembly of the European perch, Perca fluviatilis.</title>
        <authorList>
            <person name="Roques C."/>
            <person name="Zahm M."/>
            <person name="Cabau C."/>
            <person name="Klopp C."/>
            <person name="Bouchez O."/>
            <person name="Donnadieu C."/>
            <person name="Kuhl H."/>
            <person name="Gislard M."/>
            <person name="Guendouz S."/>
            <person name="Journot L."/>
            <person name="Haffray P."/>
            <person name="Bestin A."/>
            <person name="Morvezen R."/>
            <person name="Feron R."/>
            <person name="Wen M."/>
            <person name="Jouanno E."/>
            <person name="Herpin A."/>
            <person name="Schartl M."/>
            <person name="Postlethwait J."/>
            <person name="Schaerlinger B."/>
            <person name="Chardard D."/>
            <person name="Lecocq T."/>
            <person name="Poncet C."/>
            <person name="Jaffrelo L."/>
            <person name="Lampietro C."/>
            <person name="Guiguen Y."/>
        </authorList>
    </citation>
    <scope>NUCLEOTIDE SEQUENCE [LARGE SCALE GENOMIC DNA]</scope>
    <source>
        <tissue evidence="1">Blood</tissue>
    </source>
</reference>
<dbReference type="EMBL" id="VHII01000022">
    <property type="protein sequence ID" value="KAF1372724.1"/>
    <property type="molecule type" value="Genomic_DNA"/>
</dbReference>